<proteinExistence type="predicted"/>
<dbReference type="InParanoid" id="A0A4R6QFI9"/>
<feature type="transmembrane region" description="Helical" evidence="1">
    <location>
        <begin position="6"/>
        <end position="39"/>
    </location>
</feature>
<gene>
    <name evidence="2" type="ORF">DES47_11288</name>
</gene>
<name>A0A4R6QFI9_9BURK</name>
<evidence type="ECO:0000256" key="1">
    <source>
        <dbReference type="SAM" id="Phobius"/>
    </source>
</evidence>
<keyword evidence="3" id="KW-1185">Reference proteome</keyword>
<accession>A0A4R6QFI9</accession>
<evidence type="ECO:0000313" key="2">
    <source>
        <dbReference type="EMBL" id="TDP61539.1"/>
    </source>
</evidence>
<keyword evidence="1" id="KW-1133">Transmembrane helix</keyword>
<sequence length="132" mass="14373">MNNWIGWALAIAAVVAGWFSYGWQGVVLAVSLVAFWLLLQFSRVMRLLQKAGSAPKGSVGSAVMLHTKLRDGMRLMDVIAIAGSLGIRVTEQPEVWRWEDEGGVGVELEFADGRCVRRTLTRPEAGDETAAA</sequence>
<dbReference type="OrthoDB" id="8907926at2"/>
<evidence type="ECO:0008006" key="4">
    <source>
        <dbReference type="Google" id="ProtNLM"/>
    </source>
</evidence>
<keyword evidence="1" id="KW-0472">Membrane</keyword>
<dbReference type="RefSeq" id="WP_133703621.1">
    <property type="nucleotide sequence ID" value="NZ_SNXS01000012.1"/>
</dbReference>
<dbReference type="AlphaFoldDB" id="A0A4R6QFI9"/>
<reference evidence="2 3" key="1">
    <citation type="submission" date="2019-03" db="EMBL/GenBank/DDBJ databases">
        <title>Genomic Encyclopedia of Type Strains, Phase IV (KMG-IV): sequencing the most valuable type-strain genomes for metagenomic binning, comparative biology and taxonomic classification.</title>
        <authorList>
            <person name="Goeker M."/>
        </authorList>
    </citation>
    <scope>NUCLEOTIDE SEQUENCE [LARGE SCALE GENOMIC DNA]</scope>
    <source>
        <strain evidence="2 3">DSM 16998</strain>
    </source>
</reference>
<protein>
    <recommendedName>
        <fullName evidence="4">Glycerate kinase</fullName>
    </recommendedName>
</protein>
<evidence type="ECO:0000313" key="3">
    <source>
        <dbReference type="Proteomes" id="UP000295361"/>
    </source>
</evidence>
<comment type="caution">
    <text evidence="2">The sequence shown here is derived from an EMBL/GenBank/DDBJ whole genome shotgun (WGS) entry which is preliminary data.</text>
</comment>
<organism evidence="2 3">
    <name type="scientific">Roseateles toxinivorans</name>
    <dbReference type="NCBI Taxonomy" id="270368"/>
    <lineage>
        <taxon>Bacteria</taxon>
        <taxon>Pseudomonadati</taxon>
        <taxon>Pseudomonadota</taxon>
        <taxon>Betaproteobacteria</taxon>
        <taxon>Burkholderiales</taxon>
        <taxon>Sphaerotilaceae</taxon>
        <taxon>Roseateles</taxon>
    </lineage>
</organism>
<dbReference type="EMBL" id="SNXS01000012">
    <property type="protein sequence ID" value="TDP61539.1"/>
    <property type="molecule type" value="Genomic_DNA"/>
</dbReference>
<dbReference type="Proteomes" id="UP000295361">
    <property type="component" value="Unassembled WGS sequence"/>
</dbReference>
<keyword evidence="1" id="KW-0812">Transmembrane</keyword>